<protein>
    <submittedName>
        <fullName evidence="1">Uncharacterized protein</fullName>
    </submittedName>
</protein>
<evidence type="ECO:0000313" key="2">
    <source>
        <dbReference type="Proteomes" id="UP000284407"/>
    </source>
</evidence>
<gene>
    <name evidence="1" type="ORF">C8N30_2532</name>
</gene>
<dbReference type="RefSeq" id="WP_147419695.1">
    <property type="nucleotide sequence ID" value="NZ_RAQK01000001.1"/>
</dbReference>
<evidence type="ECO:0000313" key="1">
    <source>
        <dbReference type="EMBL" id="RKE97900.1"/>
    </source>
</evidence>
<name>A0A420DUQ6_9RHOB</name>
<dbReference type="AlphaFoldDB" id="A0A420DUQ6"/>
<reference evidence="1 2" key="1">
    <citation type="submission" date="2018-09" db="EMBL/GenBank/DDBJ databases">
        <title>Genomic Encyclopedia of Archaeal and Bacterial Type Strains, Phase II (KMG-II): from individual species to whole genera.</title>
        <authorList>
            <person name="Goeker M."/>
        </authorList>
    </citation>
    <scope>NUCLEOTIDE SEQUENCE [LARGE SCALE GENOMIC DNA]</scope>
    <source>
        <strain evidence="1 2">DSM 11458</strain>
    </source>
</reference>
<dbReference type="EMBL" id="RAQK01000001">
    <property type="protein sequence ID" value="RKE97900.1"/>
    <property type="molecule type" value="Genomic_DNA"/>
</dbReference>
<sequence length="77" mass="8664">MGLVTILAQADSWIKNGQKTELIWDEGCPHEGWLELCLPDHLAALQQACVPVHQFRDLLREALNVAAAAEIIDRFNR</sequence>
<accession>A0A420DUQ6</accession>
<dbReference type="Proteomes" id="UP000284407">
    <property type="component" value="Unassembled WGS sequence"/>
</dbReference>
<proteinExistence type="predicted"/>
<comment type="caution">
    <text evidence="1">The sequence shown here is derived from an EMBL/GenBank/DDBJ whole genome shotgun (WGS) entry which is preliminary data.</text>
</comment>
<keyword evidence="2" id="KW-1185">Reference proteome</keyword>
<organism evidence="1 2">
    <name type="scientific">Sulfitobacter guttiformis</name>
    <dbReference type="NCBI Taxonomy" id="74349"/>
    <lineage>
        <taxon>Bacteria</taxon>
        <taxon>Pseudomonadati</taxon>
        <taxon>Pseudomonadota</taxon>
        <taxon>Alphaproteobacteria</taxon>
        <taxon>Rhodobacterales</taxon>
        <taxon>Roseobacteraceae</taxon>
        <taxon>Sulfitobacter</taxon>
    </lineage>
</organism>